<dbReference type="PANTHER" id="PTHR45814:SF2">
    <property type="entry name" value="HISTONE-LYSINE N-METHYLTRANSFERASE SETD1"/>
    <property type="match status" value="1"/>
</dbReference>
<evidence type="ECO:0000256" key="13">
    <source>
        <dbReference type="ARBA" id="ARBA00049129"/>
    </source>
</evidence>
<dbReference type="Pfam" id="PF11764">
    <property type="entry name" value="N-SET"/>
    <property type="match status" value="1"/>
</dbReference>
<feature type="compositionally biased region" description="Basic and acidic residues" evidence="15">
    <location>
        <begin position="1039"/>
        <end position="1049"/>
    </location>
</feature>
<dbReference type="Pfam" id="PF00076">
    <property type="entry name" value="RRM_1"/>
    <property type="match status" value="1"/>
</dbReference>
<feature type="compositionally biased region" description="Basic residues" evidence="15">
    <location>
        <begin position="250"/>
        <end position="260"/>
    </location>
</feature>
<keyword evidence="6" id="KW-0156">Chromatin regulator</keyword>
<evidence type="ECO:0000256" key="14">
    <source>
        <dbReference type="PROSITE-ProRule" id="PRU00176"/>
    </source>
</evidence>
<dbReference type="SUPFAM" id="SSF82199">
    <property type="entry name" value="SET domain"/>
    <property type="match status" value="1"/>
</dbReference>
<dbReference type="InterPro" id="IPR046341">
    <property type="entry name" value="SET_dom_sf"/>
</dbReference>
<evidence type="ECO:0000256" key="7">
    <source>
        <dbReference type="ARBA" id="ARBA00022884"/>
    </source>
</evidence>
<dbReference type="Pfam" id="PF00856">
    <property type="entry name" value="SET"/>
    <property type="match status" value="1"/>
</dbReference>
<accession>A0AAW2HBH7</accession>
<feature type="compositionally biased region" description="Basic and acidic residues" evidence="15">
    <location>
        <begin position="985"/>
        <end position="1004"/>
    </location>
</feature>
<evidence type="ECO:0000256" key="5">
    <source>
        <dbReference type="ARBA" id="ARBA00022691"/>
    </source>
</evidence>
<feature type="domain" description="RRM" evidence="16">
    <location>
        <begin position="95"/>
        <end position="167"/>
    </location>
</feature>
<evidence type="ECO:0000256" key="2">
    <source>
        <dbReference type="ARBA" id="ARBA00012182"/>
    </source>
</evidence>
<dbReference type="PROSITE" id="PS50102">
    <property type="entry name" value="RRM"/>
    <property type="match status" value="1"/>
</dbReference>
<feature type="compositionally biased region" description="Basic and acidic residues" evidence="15">
    <location>
        <begin position="1191"/>
        <end position="1208"/>
    </location>
</feature>
<dbReference type="InterPro" id="IPR003616">
    <property type="entry name" value="Post-SET_dom"/>
</dbReference>
<feature type="region of interest" description="Disordered" evidence="15">
    <location>
        <begin position="247"/>
        <end position="319"/>
    </location>
</feature>
<feature type="compositionally biased region" description="Basic and acidic residues" evidence="15">
    <location>
        <begin position="205"/>
        <end position="235"/>
    </location>
</feature>
<dbReference type="SMART" id="SM00508">
    <property type="entry name" value="PostSET"/>
    <property type="match status" value="1"/>
</dbReference>
<dbReference type="InterPro" id="IPR001214">
    <property type="entry name" value="SET_dom"/>
</dbReference>
<dbReference type="CDD" id="cd19169">
    <property type="entry name" value="SET_SETD1"/>
    <property type="match status" value="1"/>
</dbReference>
<evidence type="ECO:0000256" key="1">
    <source>
        <dbReference type="ARBA" id="ARBA00004123"/>
    </source>
</evidence>
<dbReference type="EMBL" id="JARGDH010000005">
    <property type="protein sequence ID" value="KAL0267024.1"/>
    <property type="molecule type" value="Genomic_DNA"/>
</dbReference>
<keyword evidence="9" id="KW-0804">Transcription</keyword>
<keyword evidence="3" id="KW-0489">Methyltransferase</keyword>
<dbReference type="GO" id="GO:0140999">
    <property type="term" value="F:histone H3K4 trimethyltransferase activity"/>
    <property type="evidence" value="ECO:0007669"/>
    <property type="project" value="UniProtKB-EC"/>
</dbReference>
<evidence type="ECO:0000256" key="9">
    <source>
        <dbReference type="ARBA" id="ARBA00023163"/>
    </source>
</evidence>
<evidence type="ECO:0000256" key="11">
    <source>
        <dbReference type="ARBA" id="ARBA00047571"/>
    </source>
</evidence>
<dbReference type="Gene3D" id="3.30.70.330">
    <property type="match status" value="1"/>
</dbReference>
<dbReference type="Gene3D" id="2.170.270.10">
    <property type="entry name" value="SET domain"/>
    <property type="match status" value="1"/>
</dbReference>
<feature type="domain" description="SET" evidence="17">
    <location>
        <begin position="1414"/>
        <end position="1531"/>
    </location>
</feature>
<dbReference type="PROSITE" id="PS50280">
    <property type="entry name" value="SET"/>
    <property type="match status" value="1"/>
</dbReference>
<dbReference type="InterPro" id="IPR044570">
    <property type="entry name" value="Set1-like"/>
</dbReference>
<feature type="compositionally biased region" description="Polar residues" evidence="15">
    <location>
        <begin position="1162"/>
        <end position="1171"/>
    </location>
</feature>
<dbReference type="SUPFAM" id="SSF54928">
    <property type="entry name" value="RNA-binding domain, RBD"/>
    <property type="match status" value="1"/>
</dbReference>
<evidence type="ECO:0000313" key="19">
    <source>
        <dbReference type="EMBL" id="KAL0267024.1"/>
    </source>
</evidence>
<evidence type="ECO:0000256" key="6">
    <source>
        <dbReference type="ARBA" id="ARBA00022853"/>
    </source>
</evidence>
<evidence type="ECO:0000256" key="10">
    <source>
        <dbReference type="ARBA" id="ARBA00023242"/>
    </source>
</evidence>
<dbReference type="InterPro" id="IPR024657">
    <property type="entry name" value="COMPASS_Set1_N-SET"/>
</dbReference>
<feature type="compositionally biased region" description="Basic and acidic residues" evidence="15">
    <location>
        <begin position="860"/>
        <end position="888"/>
    </location>
</feature>
<dbReference type="InterPro" id="IPR037841">
    <property type="entry name" value="SET_SETD1A/B"/>
</dbReference>
<dbReference type="InterPro" id="IPR012677">
    <property type="entry name" value="Nucleotide-bd_a/b_plait_sf"/>
</dbReference>
<proteinExistence type="predicted"/>
<dbReference type="SMART" id="SM00360">
    <property type="entry name" value="RRM"/>
    <property type="match status" value="1"/>
</dbReference>
<dbReference type="GO" id="GO:0048188">
    <property type="term" value="C:Set1C/COMPASS complex"/>
    <property type="evidence" value="ECO:0007669"/>
    <property type="project" value="InterPro"/>
</dbReference>
<feature type="compositionally biased region" description="Basic and acidic residues" evidence="15">
    <location>
        <begin position="1090"/>
        <end position="1113"/>
    </location>
</feature>
<organism evidence="19">
    <name type="scientific">Menopon gallinae</name>
    <name type="common">poultry shaft louse</name>
    <dbReference type="NCBI Taxonomy" id="328185"/>
    <lineage>
        <taxon>Eukaryota</taxon>
        <taxon>Metazoa</taxon>
        <taxon>Ecdysozoa</taxon>
        <taxon>Arthropoda</taxon>
        <taxon>Hexapoda</taxon>
        <taxon>Insecta</taxon>
        <taxon>Pterygota</taxon>
        <taxon>Neoptera</taxon>
        <taxon>Paraneoptera</taxon>
        <taxon>Psocodea</taxon>
        <taxon>Troctomorpha</taxon>
        <taxon>Phthiraptera</taxon>
        <taxon>Amblycera</taxon>
        <taxon>Menoponidae</taxon>
        <taxon>Menopon</taxon>
    </lineage>
</organism>
<feature type="compositionally biased region" description="Basic and acidic residues" evidence="15">
    <location>
        <begin position="786"/>
        <end position="805"/>
    </location>
</feature>
<dbReference type="GO" id="GO:0003723">
    <property type="term" value="F:RNA binding"/>
    <property type="evidence" value="ECO:0007669"/>
    <property type="project" value="UniProtKB-UniRule"/>
</dbReference>
<comment type="caution">
    <text evidence="19">The sequence shown here is derived from an EMBL/GenBank/DDBJ whole genome shotgun (WGS) entry which is preliminary data.</text>
</comment>
<feature type="compositionally biased region" description="Low complexity" evidence="15">
    <location>
        <begin position="908"/>
        <end position="926"/>
    </location>
</feature>
<dbReference type="EC" id="2.1.1.354" evidence="2"/>
<evidence type="ECO:0000259" key="17">
    <source>
        <dbReference type="PROSITE" id="PS50280"/>
    </source>
</evidence>
<dbReference type="FunFam" id="2.170.270.10:FF:000010">
    <property type="entry name" value="Histone-lysine N-methyltransferase"/>
    <property type="match status" value="1"/>
</dbReference>
<feature type="compositionally biased region" description="Basic and acidic residues" evidence="15">
    <location>
        <begin position="1060"/>
        <end position="1082"/>
    </location>
</feature>
<feature type="region of interest" description="Disordered" evidence="15">
    <location>
        <begin position="844"/>
        <end position="1017"/>
    </location>
</feature>
<keyword evidence="7 14" id="KW-0694">RNA-binding</keyword>
<feature type="region of interest" description="Disordered" evidence="15">
    <location>
        <begin position="578"/>
        <end position="612"/>
    </location>
</feature>
<keyword evidence="8" id="KW-0805">Transcription regulation</keyword>
<feature type="region of interest" description="Disordered" evidence="15">
    <location>
        <begin position="1039"/>
        <end position="1226"/>
    </location>
</feature>
<feature type="compositionally biased region" description="Basic and acidic residues" evidence="15">
    <location>
        <begin position="1217"/>
        <end position="1226"/>
    </location>
</feature>
<dbReference type="PROSITE" id="PS50868">
    <property type="entry name" value="POST_SET"/>
    <property type="match status" value="1"/>
</dbReference>
<comment type="catalytic activity">
    <reaction evidence="12">
        <text>N(6)-methyl-L-lysyl(4)-[histone H3] + S-adenosyl-L-methionine = N(6),N(6)-dimethyl-L-lysyl(4)-[histone H3] + S-adenosyl-L-homocysteine + H(+)</text>
        <dbReference type="Rhea" id="RHEA:60268"/>
        <dbReference type="Rhea" id="RHEA-COMP:15540"/>
        <dbReference type="Rhea" id="RHEA-COMP:15543"/>
        <dbReference type="ChEBI" id="CHEBI:15378"/>
        <dbReference type="ChEBI" id="CHEBI:57856"/>
        <dbReference type="ChEBI" id="CHEBI:59789"/>
        <dbReference type="ChEBI" id="CHEBI:61929"/>
        <dbReference type="ChEBI" id="CHEBI:61976"/>
    </reaction>
</comment>
<feature type="region of interest" description="Disordered" evidence="15">
    <location>
        <begin position="776"/>
        <end position="806"/>
    </location>
</feature>
<feature type="compositionally biased region" description="Basic and acidic residues" evidence="15">
    <location>
        <begin position="958"/>
        <end position="969"/>
    </location>
</feature>
<feature type="region of interest" description="Disordered" evidence="15">
    <location>
        <begin position="1"/>
        <end position="20"/>
    </location>
</feature>
<dbReference type="CDD" id="cd12304">
    <property type="entry name" value="RRM_Set1"/>
    <property type="match status" value="1"/>
</dbReference>
<evidence type="ECO:0000256" key="15">
    <source>
        <dbReference type="SAM" id="MobiDB-lite"/>
    </source>
</evidence>
<feature type="compositionally biased region" description="Basic and acidic residues" evidence="15">
    <location>
        <begin position="446"/>
        <end position="455"/>
    </location>
</feature>
<comment type="catalytic activity">
    <reaction evidence="11">
        <text>L-lysyl(4)-[histone H3] + 3 S-adenosyl-L-methionine = N(6),N(6),N(6)-trimethyl-L-lysyl(4)-[histone H3] + 3 S-adenosyl-L-homocysteine + 3 H(+)</text>
        <dbReference type="Rhea" id="RHEA:60260"/>
        <dbReference type="Rhea" id="RHEA-COMP:15537"/>
        <dbReference type="Rhea" id="RHEA-COMP:15547"/>
        <dbReference type="ChEBI" id="CHEBI:15378"/>
        <dbReference type="ChEBI" id="CHEBI:29969"/>
        <dbReference type="ChEBI" id="CHEBI:57856"/>
        <dbReference type="ChEBI" id="CHEBI:59789"/>
        <dbReference type="ChEBI" id="CHEBI:61961"/>
        <dbReference type="EC" id="2.1.1.354"/>
    </reaction>
</comment>
<feature type="compositionally biased region" description="Polar residues" evidence="15">
    <location>
        <begin position="600"/>
        <end position="609"/>
    </location>
</feature>
<evidence type="ECO:0000256" key="8">
    <source>
        <dbReference type="ARBA" id="ARBA00023015"/>
    </source>
</evidence>
<protein>
    <recommendedName>
        <fullName evidence="2">[histone H3]-lysine(4) N-trimethyltransferase</fullName>
        <ecNumber evidence="2">2.1.1.354</ecNumber>
    </recommendedName>
</protein>
<feature type="region of interest" description="Disordered" evidence="15">
    <location>
        <begin position="195"/>
        <end position="235"/>
    </location>
</feature>
<reference evidence="19" key="1">
    <citation type="journal article" date="2024" name="Gigascience">
        <title>Chromosome-level genome of the poultry shaft louse Menopon gallinae provides insight into the host-switching and adaptive evolution of parasitic lice.</title>
        <authorList>
            <person name="Xu Y."/>
            <person name="Ma L."/>
            <person name="Liu S."/>
            <person name="Liang Y."/>
            <person name="Liu Q."/>
            <person name="He Z."/>
            <person name="Tian L."/>
            <person name="Duan Y."/>
            <person name="Cai W."/>
            <person name="Li H."/>
            <person name="Song F."/>
        </authorList>
    </citation>
    <scope>NUCLEOTIDE SEQUENCE</scope>
    <source>
        <strain evidence="19">Cailab_2023a</strain>
    </source>
</reference>
<dbReference type="InterPro" id="IPR035979">
    <property type="entry name" value="RBD_domain_sf"/>
</dbReference>
<keyword evidence="5" id="KW-0949">S-adenosyl-L-methionine</keyword>
<feature type="compositionally biased region" description="Basic and acidic residues" evidence="15">
    <location>
        <begin position="261"/>
        <end position="282"/>
    </location>
</feature>
<comment type="catalytic activity">
    <reaction evidence="13">
        <text>N(6),N(6)-dimethyl-L-lysyl(4)-[histone H3] + S-adenosyl-L-methionine = N(6),N(6),N(6)-trimethyl-L-lysyl(4)-[histone H3] + S-adenosyl-L-homocysteine + H(+)</text>
        <dbReference type="Rhea" id="RHEA:60272"/>
        <dbReference type="Rhea" id="RHEA-COMP:15537"/>
        <dbReference type="Rhea" id="RHEA-COMP:15540"/>
        <dbReference type="ChEBI" id="CHEBI:15378"/>
        <dbReference type="ChEBI" id="CHEBI:57856"/>
        <dbReference type="ChEBI" id="CHEBI:59789"/>
        <dbReference type="ChEBI" id="CHEBI:61961"/>
        <dbReference type="ChEBI" id="CHEBI:61976"/>
    </reaction>
</comment>
<keyword evidence="4" id="KW-0808">Transferase</keyword>
<dbReference type="PANTHER" id="PTHR45814">
    <property type="entry name" value="HISTONE-LYSINE N-METHYLTRANSFERASE SETD1"/>
    <property type="match status" value="1"/>
</dbReference>
<dbReference type="SMART" id="SM01291">
    <property type="entry name" value="N-SET"/>
    <property type="match status" value="1"/>
</dbReference>
<dbReference type="GO" id="GO:0032259">
    <property type="term" value="P:methylation"/>
    <property type="evidence" value="ECO:0007669"/>
    <property type="project" value="UniProtKB-KW"/>
</dbReference>
<feature type="compositionally biased region" description="Pro residues" evidence="15">
    <location>
        <begin position="483"/>
        <end position="518"/>
    </location>
</feature>
<feature type="region of interest" description="Disordered" evidence="15">
    <location>
        <begin position="433"/>
        <end position="518"/>
    </location>
</feature>
<evidence type="ECO:0000256" key="4">
    <source>
        <dbReference type="ARBA" id="ARBA00022679"/>
    </source>
</evidence>
<sequence>MEYRGHHHHHGSHGHSSHSLKGKNYKMLVDPFIVKGATKLCRYDGIVPGDSVYPPVTPKDPRSTLTRIWARMETLDLPVPRFKIDSNYVGDPPSLEVTIFNLNDNIDKQFLTDMVNKFGDHEELTIFYHPVTNKHLGLARVVFMEVPCAKQCVANLNNKSVMGKQLQALLDPFGEECRKRYADLTTEKKVVSVPVENEKSNSSYVDKHDSKAVDDPADKSVHENKNHAKLKDSDYYSPRYDDEKWDCRDGKKRSKRCKRDKYRDREREKREDSYGRSSHRNEFTTSSTPTPNSSVASSDLGYGTAPSESNYPNFSHPPLHIPPPPNHVVGGVGFPPYHPPNAPFPPPFHGPQGGYVPPHSHWAPHWETHWAPHLHRPMQTQPHSWSHPRPPGFISPPHSFNMNVKKNAVEEENTLDLDTRIELLLKGKGLAPPFLQFGMSDESENEDGKVSEYKKNSSGRTSPRHKKNDKLAKNDLLNAREVSPPPPPPPGEEPPPPPPTPSPSPPIDPDAPLSIPPSPFLSEEVYHYWHDLAIENILKAKLKELEETERTEALVDKLPMESDKISEISSSEDEILFGEPTETPKKTEVRKKSKDDMNDDQMSLSSLSSGEEKIEDMSSVNNFIPNDLYSSYTNHFNNSLYNSTSNHFVEQHQNSHNHFMPPSSNFVNFMPPPQNFNNDPYFWREGYVPGYHPIGSNLHNVHHFPPPNGPYQSPFMRHHEDSTKDHENPHTLIIRAVFNKITNDVKAILKRDFNKRMIEMTAFKKFEAWWDEEEQNYKTQTNPVNETEKDVKEKQEIKEEKKKVTTESLLNSILDSNFDSMNFNSTGSGFGLGFRAALPKMPSFRRKMKMSSPARMDEEDSHHSEMKNKENDSDQEEMVKLSDSESQSHDIGASEMRKRRSKLRESSSESSDSSDSSNSSTETSSSESEDSSDDERMDIDLEEYRDEFLNAVDLEQLENMRAKTPEERLTPIPMESFSDDEGSEDLSRPPKTPDIHLSDAEESPRTPSPRLMSKKTSAMEALAALGLDEFVGEIKIKERKDVKREEKSHSPPLPAVTSEVKNKEKAKQKEDNRKTPVKESYRNKVNKFSEPSKDGTRQKEGELLEKRKSEKMEIINGDHFSEKESVGEEVVEKDINKLPRDELSVKTDKVDIDLDDERSRSSPESQIQIEHSYSLPRDRDPSSSNSPVNENEIRKKQEVFTRDHDYTSKAKSPLTPKLDDNKYGKSTAKEIKKSSGKLISHLLDTYLKPEKIAPTRYKERDLIGEMTVLYEFLTKGIDAEDISYLKRSYDSMLADESQAYWLNDTHWVDHPVTDLSSGVPSKKARVHSTGSARTQGYYKIDPNEKLRHKQHYNKTVSQQNSNTAKGIRSVADLVKGVSSASREARSNQRRLLTAFGTATDSDLLKFNQLKFRKKQLKFSKSDIHDWGLFAMEPIAADEMVIEYVGQMVRPFLADFREKEYEKKGIGSSYLFRIDLETIIDATKCGNFARFINHSCNPNCYAKIITIEGQKKIVIYSKKDIKVDEEITYDYKFPIEEEKIPCLCGAAQCKGYLN</sequence>
<evidence type="ECO:0000259" key="16">
    <source>
        <dbReference type="PROSITE" id="PS50102"/>
    </source>
</evidence>
<dbReference type="InterPro" id="IPR000504">
    <property type="entry name" value="RRM_dom"/>
</dbReference>
<dbReference type="SMART" id="SM00317">
    <property type="entry name" value="SET"/>
    <property type="match status" value="1"/>
</dbReference>
<feature type="compositionally biased region" description="Basic and acidic residues" evidence="15">
    <location>
        <begin position="1119"/>
        <end position="1161"/>
    </location>
</feature>
<feature type="compositionally biased region" description="Acidic residues" evidence="15">
    <location>
        <begin position="927"/>
        <end position="945"/>
    </location>
</feature>
<gene>
    <name evidence="19" type="ORF">PYX00_009406</name>
</gene>
<keyword evidence="10" id="KW-0539">Nucleus</keyword>
<evidence type="ECO:0000256" key="3">
    <source>
        <dbReference type="ARBA" id="ARBA00022603"/>
    </source>
</evidence>
<feature type="domain" description="Post-SET" evidence="18">
    <location>
        <begin position="1537"/>
        <end position="1553"/>
    </location>
</feature>
<evidence type="ECO:0000256" key="12">
    <source>
        <dbReference type="ARBA" id="ARBA00047583"/>
    </source>
</evidence>
<comment type="subcellular location">
    <subcellularLocation>
        <location evidence="1">Nucleus</location>
    </subcellularLocation>
</comment>
<name>A0AAW2HBH7_9NEOP</name>
<feature type="compositionally biased region" description="Low complexity" evidence="15">
    <location>
        <begin position="284"/>
        <end position="298"/>
    </location>
</feature>
<evidence type="ECO:0000259" key="18">
    <source>
        <dbReference type="PROSITE" id="PS50868"/>
    </source>
</evidence>